<dbReference type="EMBL" id="JAYKYQ010000009">
    <property type="protein sequence ID" value="MEB3512535.1"/>
    <property type="molecule type" value="Genomic_DNA"/>
</dbReference>
<gene>
    <name evidence="1" type="ORF">U3653_21100</name>
</gene>
<comment type="caution">
    <text evidence="1">The sequence shown here is derived from an EMBL/GenBank/DDBJ whole genome shotgun (WGS) entry which is preliminary data.</text>
</comment>
<protein>
    <submittedName>
        <fullName evidence="1">Uncharacterized protein</fullName>
    </submittedName>
</protein>
<reference evidence="1 2" key="1">
    <citation type="submission" date="2023-12" db="EMBL/GenBank/DDBJ databases">
        <title>novel species in genus Nocarida.</title>
        <authorList>
            <person name="Li Z."/>
        </authorList>
    </citation>
    <scope>NUCLEOTIDE SEQUENCE [LARGE SCALE GENOMIC DNA]</scope>
    <source>
        <strain evidence="1 2">CDC186</strain>
    </source>
</reference>
<organism evidence="1 2">
    <name type="scientific">Nocardia implantans</name>
    <dbReference type="NCBI Taxonomy" id="3108168"/>
    <lineage>
        <taxon>Bacteria</taxon>
        <taxon>Bacillati</taxon>
        <taxon>Actinomycetota</taxon>
        <taxon>Actinomycetes</taxon>
        <taxon>Mycobacteriales</taxon>
        <taxon>Nocardiaceae</taxon>
        <taxon>Nocardia</taxon>
    </lineage>
</organism>
<name>A0ABU6AYG5_9NOCA</name>
<dbReference type="RefSeq" id="WP_195081759.1">
    <property type="nucleotide sequence ID" value="NZ_JAYESH010000007.1"/>
</dbReference>
<accession>A0ABU6AYG5</accession>
<dbReference type="Proteomes" id="UP001348098">
    <property type="component" value="Unassembled WGS sequence"/>
</dbReference>
<evidence type="ECO:0000313" key="2">
    <source>
        <dbReference type="Proteomes" id="UP001348098"/>
    </source>
</evidence>
<evidence type="ECO:0000313" key="1">
    <source>
        <dbReference type="EMBL" id="MEB3512535.1"/>
    </source>
</evidence>
<keyword evidence="2" id="KW-1185">Reference proteome</keyword>
<proteinExistence type="predicted"/>
<sequence>MVRLVRDFGALGAQVAAPGVARGAMAFAPTSASTGTGPTAVRLATARFGSATTSVNAVIGGGPFELHSVRLQGEPGLSRPG</sequence>